<dbReference type="EMBL" id="JAADJG010000581">
    <property type="protein sequence ID" value="KAF4443211.1"/>
    <property type="molecule type" value="Genomic_DNA"/>
</dbReference>
<protein>
    <submittedName>
        <fullName evidence="9">Putative transcriptional regulatory protein C15D4.02</fullName>
    </submittedName>
</protein>
<evidence type="ECO:0000256" key="2">
    <source>
        <dbReference type="ARBA" id="ARBA00022833"/>
    </source>
</evidence>
<dbReference type="SUPFAM" id="SSF57701">
    <property type="entry name" value="Zn2/Cys6 DNA-binding domain"/>
    <property type="match status" value="1"/>
</dbReference>
<feature type="region of interest" description="Disordered" evidence="7">
    <location>
        <begin position="1"/>
        <end position="45"/>
    </location>
</feature>
<proteinExistence type="predicted"/>
<dbReference type="PROSITE" id="PS50048">
    <property type="entry name" value="ZN2_CY6_FUNGAL_2"/>
    <property type="match status" value="1"/>
</dbReference>
<feature type="region of interest" description="Disordered" evidence="7">
    <location>
        <begin position="348"/>
        <end position="368"/>
    </location>
</feature>
<keyword evidence="5" id="KW-0804">Transcription</keyword>
<feature type="compositionally biased region" description="Low complexity" evidence="7">
    <location>
        <begin position="81"/>
        <end position="121"/>
    </location>
</feature>
<dbReference type="AlphaFoldDB" id="A0A8H4K4G9"/>
<accession>A0A8H4K4G9</accession>
<dbReference type="CDD" id="cd00067">
    <property type="entry name" value="GAL4"/>
    <property type="match status" value="1"/>
</dbReference>
<comment type="caution">
    <text evidence="9">The sequence shown here is derived from an EMBL/GenBank/DDBJ whole genome shotgun (WGS) entry which is preliminary data.</text>
</comment>
<keyword evidence="3" id="KW-0805">Transcription regulation</keyword>
<dbReference type="PROSITE" id="PS00463">
    <property type="entry name" value="ZN2_CY6_FUNGAL_1"/>
    <property type="match status" value="1"/>
</dbReference>
<keyword evidence="10" id="KW-1185">Reference proteome</keyword>
<dbReference type="PANTHER" id="PTHR36206">
    <property type="entry name" value="ASPERCRYPTIN BIOSYNTHESIS CLUSTER-SPECIFIC TRANSCRIPTION REGULATOR ATNN-RELATED"/>
    <property type="match status" value="1"/>
</dbReference>
<dbReference type="Proteomes" id="UP000605986">
    <property type="component" value="Unassembled WGS sequence"/>
</dbReference>
<sequence>MRPIIPLYQENSPVKPPSRILPPKVKKAARRWERAGKPKSRSGCGTCKIRKVKCDETRPICSRCAKGKFDCDGYADDAPDDSASPSGSSVGKGSPVTSLSSAARLKSQSSSGAGTTSTPESNHSDAWHDVAYSSPSLASTHSLTYFEHFHHYANLSNGVFYYSESFSNTVLQESLQDECIRNAVFAIGSFVYGEFLLSQPGTEMDTFTQHRQESLHFYKSALTTFRNCLKSSRQIPSRWIVLMSPLLVIYELLQGDFDGADRLLGSALEVLRPLVNILQSPNTWESHVFGYTSMQIEGDVAPFFTMASTHNSQKASQWASVVLVRHSDLSFPADSDANFSAIPYTDPSEQSMSLYTDQDWSSSPGEYGTIDPQLLYDA</sequence>
<organism evidence="9 10">
    <name type="scientific">Fusarium austroafricanum</name>
    <dbReference type="NCBI Taxonomy" id="2364996"/>
    <lineage>
        <taxon>Eukaryota</taxon>
        <taxon>Fungi</taxon>
        <taxon>Dikarya</taxon>
        <taxon>Ascomycota</taxon>
        <taxon>Pezizomycotina</taxon>
        <taxon>Sordariomycetes</taxon>
        <taxon>Hypocreomycetidae</taxon>
        <taxon>Hypocreales</taxon>
        <taxon>Nectriaceae</taxon>
        <taxon>Fusarium</taxon>
        <taxon>Fusarium concolor species complex</taxon>
    </lineage>
</organism>
<dbReference type="InterPro" id="IPR001138">
    <property type="entry name" value="Zn2Cys6_DnaBD"/>
</dbReference>
<dbReference type="GO" id="GO:0003677">
    <property type="term" value="F:DNA binding"/>
    <property type="evidence" value="ECO:0007669"/>
    <property type="project" value="UniProtKB-KW"/>
</dbReference>
<evidence type="ECO:0000313" key="10">
    <source>
        <dbReference type="Proteomes" id="UP000605986"/>
    </source>
</evidence>
<feature type="domain" description="Zn(2)-C6 fungal-type" evidence="8">
    <location>
        <begin position="43"/>
        <end position="71"/>
    </location>
</feature>
<evidence type="ECO:0000256" key="6">
    <source>
        <dbReference type="ARBA" id="ARBA00023242"/>
    </source>
</evidence>
<dbReference type="Gene3D" id="4.10.240.10">
    <property type="entry name" value="Zn(2)-C6 fungal-type DNA-binding domain"/>
    <property type="match status" value="1"/>
</dbReference>
<evidence type="ECO:0000256" key="1">
    <source>
        <dbReference type="ARBA" id="ARBA00022723"/>
    </source>
</evidence>
<feature type="region of interest" description="Disordered" evidence="7">
    <location>
        <begin position="78"/>
        <end position="124"/>
    </location>
</feature>
<keyword evidence="4" id="KW-0238">DNA-binding</keyword>
<evidence type="ECO:0000313" key="9">
    <source>
        <dbReference type="EMBL" id="KAF4443211.1"/>
    </source>
</evidence>
<dbReference type="SMART" id="SM00066">
    <property type="entry name" value="GAL4"/>
    <property type="match status" value="1"/>
</dbReference>
<reference evidence="9" key="1">
    <citation type="submission" date="2020-01" db="EMBL/GenBank/DDBJ databases">
        <title>Identification and distribution of gene clusters putatively required for synthesis of sphingolipid metabolism inhibitors in phylogenetically diverse species of the filamentous fungus Fusarium.</title>
        <authorList>
            <person name="Kim H.-S."/>
            <person name="Busman M."/>
            <person name="Brown D.W."/>
            <person name="Divon H."/>
            <person name="Uhlig S."/>
            <person name="Proctor R.H."/>
        </authorList>
    </citation>
    <scope>NUCLEOTIDE SEQUENCE</scope>
    <source>
        <strain evidence="9">NRRL 53441</strain>
    </source>
</reference>
<evidence type="ECO:0000256" key="4">
    <source>
        <dbReference type="ARBA" id="ARBA00023125"/>
    </source>
</evidence>
<evidence type="ECO:0000256" key="5">
    <source>
        <dbReference type="ARBA" id="ARBA00023163"/>
    </source>
</evidence>
<dbReference type="InterPro" id="IPR036864">
    <property type="entry name" value="Zn2-C6_fun-type_DNA-bd_sf"/>
</dbReference>
<evidence type="ECO:0000259" key="8">
    <source>
        <dbReference type="PROSITE" id="PS50048"/>
    </source>
</evidence>
<feature type="compositionally biased region" description="Polar residues" evidence="7">
    <location>
        <begin position="348"/>
        <end position="364"/>
    </location>
</feature>
<dbReference type="Pfam" id="PF00172">
    <property type="entry name" value="Zn_clus"/>
    <property type="match status" value="1"/>
</dbReference>
<evidence type="ECO:0000256" key="3">
    <source>
        <dbReference type="ARBA" id="ARBA00023015"/>
    </source>
</evidence>
<evidence type="ECO:0000256" key="7">
    <source>
        <dbReference type="SAM" id="MobiDB-lite"/>
    </source>
</evidence>
<keyword evidence="6" id="KW-0539">Nucleus</keyword>
<keyword evidence="2" id="KW-0862">Zinc</keyword>
<dbReference type="PANTHER" id="PTHR36206:SF12">
    <property type="entry name" value="ASPERCRYPTIN BIOSYNTHESIS CLUSTER-SPECIFIC TRANSCRIPTION REGULATOR ATNN-RELATED"/>
    <property type="match status" value="1"/>
</dbReference>
<dbReference type="GO" id="GO:0000981">
    <property type="term" value="F:DNA-binding transcription factor activity, RNA polymerase II-specific"/>
    <property type="evidence" value="ECO:0007669"/>
    <property type="project" value="InterPro"/>
</dbReference>
<gene>
    <name evidence="9" type="ORF">F53441_11520</name>
</gene>
<name>A0A8H4K4G9_9HYPO</name>
<dbReference type="InterPro" id="IPR052360">
    <property type="entry name" value="Transcr_Regulatory_Proteins"/>
</dbReference>
<keyword evidence="1" id="KW-0479">Metal-binding</keyword>
<dbReference type="OrthoDB" id="1919336at2759"/>
<dbReference type="GO" id="GO:0008270">
    <property type="term" value="F:zinc ion binding"/>
    <property type="evidence" value="ECO:0007669"/>
    <property type="project" value="InterPro"/>
</dbReference>